<protein>
    <submittedName>
        <fullName evidence="5">Transcriptional regulator</fullName>
    </submittedName>
</protein>
<dbReference type="SMART" id="SM00895">
    <property type="entry name" value="FCD"/>
    <property type="match status" value="1"/>
</dbReference>
<dbReference type="InterPro" id="IPR036390">
    <property type="entry name" value="WH_DNA-bd_sf"/>
</dbReference>
<dbReference type="Gene3D" id="1.10.10.10">
    <property type="entry name" value="Winged helix-like DNA-binding domain superfamily/Winged helix DNA-binding domain"/>
    <property type="match status" value="1"/>
</dbReference>
<dbReference type="SUPFAM" id="SSF46785">
    <property type="entry name" value="Winged helix' DNA-binding domain"/>
    <property type="match status" value="1"/>
</dbReference>
<keyword evidence="6" id="KW-1185">Reference proteome</keyword>
<dbReference type="PROSITE" id="PS50949">
    <property type="entry name" value="HTH_GNTR"/>
    <property type="match status" value="1"/>
</dbReference>
<dbReference type="Pfam" id="PF07729">
    <property type="entry name" value="FCD"/>
    <property type="match status" value="1"/>
</dbReference>
<dbReference type="GO" id="GO:0003677">
    <property type="term" value="F:DNA binding"/>
    <property type="evidence" value="ECO:0007669"/>
    <property type="project" value="UniProtKB-KW"/>
</dbReference>
<dbReference type="STRING" id="1220589.CD32_04050"/>
<evidence type="ECO:0000313" key="6">
    <source>
        <dbReference type="Proteomes" id="UP000030437"/>
    </source>
</evidence>
<dbReference type="InterPro" id="IPR008920">
    <property type="entry name" value="TF_FadR/GntR_C"/>
</dbReference>
<keyword evidence="2" id="KW-0238">DNA-binding</keyword>
<dbReference type="InterPro" id="IPR036388">
    <property type="entry name" value="WH-like_DNA-bd_sf"/>
</dbReference>
<dbReference type="InterPro" id="IPR011711">
    <property type="entry name" value="GntR_C"/>
</dbReference>
<keyword evidence="3" id="KW-0804">Transcription</keyword>
<dbReference type="Proteomes" id="UP000030437">
    <property type="component" value="Unassembled WGS sequence"/>
</dbReference>
<sequence>MQYKKIKQKKLYEQVADAIEQQIIKKKLLPGDRLDSVEQLSKSYDVGRSAIREALMSLQAKGLIEIRHGEGTFVRHLSTDDITIQMPPSSLFNKKDIKEIFEIRELLELGVIEKAAVRRSQDDLLCLQHALHTMNEALTDHQASSEADFLFHTTIAKAADNQLLVTMLEHISKPLADQIQQTRVLLAATNPPALEQLHKEHAAIYEAIEKQDGKAAKEAMSRHLATVEKMIFI</sequence>
<keyword evidence="1" id="KW-0805">Transcription regulation</keyword>
<feature type="domain" description="HTH gntR-type" evidence="4">
    <location>
        <begin position="9"/>
        <end position="77"/>
    </location>
</feature>
<dbReference type="AlphaFoldDB" id="A0A0A3IWF0"/>
<dbReference type="OrthoDB" id="9782299at2"/>
<organism evidence="5 6">
    <name type="scientific">Lysinibacillus odysseyi 34hs-1 = NBRC 100172</name>
    <dbReference type="NCBI Taxonomy" id="1220589"/>
    <lineage>
        <taxon>Bacteria</taxon>
        <taxon>Bacillati</taxon>
        <taxon>Bacillota</taxon>
        <taxon>Bacilli</taxon>
        <taxon>Bacillales</taxon>
        <taxon>Bacillaceae</taxon>
        <taxon>Lysinibacillus</taxon>
    </lineage>
</organism>
<dbReference type="GO" id="GO:0003700">
    <property type="term" value="F:DNA-binding transcription factor activity"/>
    <property type="evidence" value="ECO:0007669"/>
    <property type="project" value="InterPro"/>
</dbReference>
<comment type="caution">
    <text evidence="5">The sequence shown here is derived from an EMBL/GenBank/DDBJ whole genome shotgun (WGS) entry which is preliminary data.</text>
</comment>
<evidence type="ECO:0000256" key="1">
    <source>
        <dbReference type="ARBA" id="ARBA00023015"/>
    </source>
</evidence>
<dbReference type="RefSeq" id="WP_036151536.1">
    <property type="nucleotide sequence ID" value="NZ_AVCX01000015.1"/>
</dbReference>
<dbReference type="PRINTS" id="PR00035">
    <property type="entry name" value="HTHGNTR"/>
</dbReference>
<name>A0A0A3IWF0_9BACI</name>
<dbReference type="InterPro" id="IPR000524">
    <property type="entry name" value="Tscrpt_reg_HTH_GntR"/>
</dbReference>
<gene>
    <name evidence="5" type="ORF">CD32_04050</name>
</gene>
<dbReference type="eggNOG" id="COG2186">
    <property type="taxonomic scope" value="Bacteria"/>
</dbReference>
<accession>A0A0A3IWF0</accession>
<dbReference type="PANTHER" id="PTHR43537">
    <property type="entry name" value="TRANSCRIPTIONAL REGULATOR, GNTR FAMILY"/>
    <property type="match status" value="1"/>
</dbReference>
<dbReference type="PANTHER" id="PTHR43537:SF5">
    <property type="entry name" value="UXU OPERON TRANSCRIPTIONAL REGULATOR"/>
    <property type="match status" value="1"/>
</dbReference>
<evidence type="ECO:0000256" key="3">
    <source>
        <dbReference type="ARBA" id="ARBA00023163"/>
    </source>
</evidence>
<dbReference type="SMART" id="SM00345">
    <property type="entry name" value="HTH_GNTR"/>
    <property type="match status" value="1"/>
</dbReference>
<dbReference type="Pfam" id="PF00392">
    <property type="entry name" value="GntR"/>
    <property type="match status" value="1"/>
</dbReference>
<dbReference type="SUPFAM" id="SSF48008">
    <property type="entry name" value="GntR ligand-binding domain-like"/>
    <property type="match status" value="1"/>
</dbReference>
<reference evidence="5 6" key="1">
    <citation type="submission" date="2014-02" db="EMBL/GenBank/DDBJ databases">
        <title>Draft genome sequence of Lysinibacillus odysseyi NBRC 100172.</title>
        <authorList>
            <person name="Zhang F."/>
            <person name="Wang G."/>
            <person name="Zhang L."/>
        </authorList>
    </citation>
    <scope>NUCLEOTIDE SEQUENCE [LARGE SCALE GENOMIC DNA]</scope>
    <source>
        <strain evidence="5 6">NBRC 100172</strain>
    </source>
</reference>
<proteinExistence type="predicted"/>
<evidence type="ECO:0000256" key="2">
    <source>
        <dbReference type="ARBA" id="ARBA00023125"/>
    </source>
</evidence>
<dbReference type="EMBL" id="JPVP01000048">
    <property type="protein sequence ID" value="KGR87208.1"/>
    <property type="molecule type" value="Genomic_DNA"/>
</dbReference>
<evidence type="ECO:0000259" key="4">
    <source>
        <dbReference type="PROSITE" id="PS50949"/>
    </source>
</evidence>
<dbReference type="CDD" id="cd07377">
    <property type="entry name" value="WHTH_GntR"/>
    <property type="match status" value="1"/>
</dbReference>
<dbReference type="Gene3D" id="1.20.120.530">
    <property type="entry name" value="GntR ligand-binding domain-like"/>
    <property type="match status" value="1"/>
</dbReference>
<evidence type="ECO:0000313" key="5">
    <source>
        <dbReference type="EMBL" id="KGR87208.1"/>
    </source>
</evidence>